<feature type="chain" id="PRO_5042512815" description="Secreted protein" evidence="1">
    <location>
        <begin position="28"/>
        <end position="88"/>
    </location>
</feature>
<comment type="caution">
    <text evidence="2">The sequence shown here is derived from an EMBL/GenBank/DDBJ whole genome shotgun (WGS) entry which is preliminary data.</text>
</comment>
<evidence type="ECO:0000313" key="2">
    <source>
        <dbReference type="EMBL" id="KAK1470031.1"/>
    </source>
</evidence>
<evidence type="ECO:0000313" key="3">
    <source>
        <dbReference type="Proteomes" id="UP001239795"/>
    </source>
</evidence>
<feature type="signal peptide" evidence="1">
    <location>
        <begin position="1"/>
        <end position="27"/>
    </location>
</feature>
<evidence type="ECO:0008006" key="4">
    <source>
        <dbReference type="Google" id="ProtNLM"/>
    </source>
</evidence>
<evidence type="ECO:0000256" key="1">
    <source>
        <dbReference type="SAM" id="SignalP"/>
    </source>
</evidence>
<proteinExistence type="predicted"/>
<keyword evidence="3" id="KW-1185">Reference proteome</keyword>
<keyword evidence="1" id="KW-0732">Signal</keyword>
<protein>
    <recommendedName>
        <fullName evidence="4">Secreted protein</fullName>
    </recommendedName>
</protein>
<dbReference type="EMBL" id="MLGG01000001">
    <property type="protein sequence ID" value="KAK1470031.1"/>
    <property type="molecule type" value="Genomic_DNA"/>
</dbReference>
<sequence>MAVHFASGCLSSTAHLALLGLFSSIRGKQHDDPLRYAIRPSVPRLRDDSQTSNLPWRRHSSALSVHVEVKSGLEYHFRITHTHAAEKC</sequence>
<dbReference type="AlphaFoldDB" id="A0AAI9V5V0"/>
<accession>A0AAI9V5V0</accession>
<name>A0AAI9V5V0_9PEZI</name>
<reference evidence="2 3" key="1">
    <citation type="submission" date="2016-10" db="EMBL/GenBank/DDBJ databases">
        <title>The genome sequence of Colletotrichum fioriniae PJ7.</title>
        <authorList>
            <person name="Baroncelli R."/>
        </authorList>
    </citation>
    <scope>NUCLEOTIDE SEQUENCE [LARGE SCALE GENOMIC DNA]</scope>
    <source>
        <strain evidence="2">Col 31</strain>
    </source>
</reference>
<gene>
    <name evidence="2" type="ORF">CMEL01_01798</name>
</gene>
<organism evidence="2 3">
    <name type="scientific">Colletotrichum melonis</name>
    <dbReference type="NCBI Taxonomy" id="1209925"/>
    <lineage>
        <taxon>Eukaryota</taxon>
        <taxon>Fungi</taxon>
        <taxon>Dikarya</taxon>
        <taxon>Ascomycota</taxon>
        <taxon>Pezizomycotina</taxon>
        <taxon>Sordariomycetes</taxon>
        <taxon>Hypocreomycetidae</taxon>
        <taxon>Glomerellales</taxon>
        <taxon>Glomerellaceae</taxon>
        <taxon>Colletotrichum</taxon>
        <taxon>Colletotrichum acutatum species complex</taxon>
    </lineage>
</organism>
<dbReference type="Proteomes" id="UP001239795">
    <property type="component" value="Unassembled WGS sequence"/>
</dbReference>